<dbReference type="Proteomes" id="UP001623330">
    <property type="component" value="Unassembled WGS sequence"/>
</dbReference>
<keyword evidence="4" id="KW-1185">Reference proteome</keyword>
<reference evidence="3 4" key="1">
    <citation type="submission" date="2024-05" db="EMBL/GenBank/DDBJ databases">
        <title>Long read based assembly of the Candida bracarensis genome reveals expanded adhesin content.</title>
        <authorList>
            <person name="Marcet-Houben M."/>
            <person name="Ksiezopolska E."/>
            <person name="Gabaldon T."/>
        </authorList>
    </citation>
    <scope>NUCLEOTIDE SEQUENCE [LARGE SCALE GENOMIC DNA]</scope>
    <source>
        <strain evidence="3 4">CBM6</strain>
    </source>
</reference>
<comment type="caution">
    <text evidence="3">The sequence shown here is derived from an EMBL/GenBank/DDBJ whole genome shotgun (WGS) entry which is preliminary data.</text>
</comment>
<evidence type="ECO:0000256" key="2">
    <source>
        <dbReference type="SAM" id="Phobius"/>
    </source>
</evidence>
<sequence>MNKIEKKTTKINNKKTTKKTTKRHDIEHYVYSILVFFNFILFYFIISKFYGLLL</sequence>
<name>A0ABR4NQE9_9SACH</name>
<keyword evidence="2" id="KW-1133">Transmembrane helix</keyword>
<feature type="region of interest" description="Disordered" evidence="1">
    <location>
        <begin position="1"/>
        <end position="21"/>
    </location>
</feature>
<accession>A0ABR4NQE9</accession>
<feature type="compositionally biased region" description="Basic residues" evidence="1">
    <location>
        <begin position="12"/>
        <end position="21"/>
    </location>
</feature>
<organism evidence="3 4">
    <name type="scientific">Nakaseomyces bracarensis</name>
    <dbReference type="NCBI Taxonomy" id="273131"/>
    <lineage>
        <taxon>Eukaryota</taxon>
        <taxon>Fungi</taxon>
        <taxon>Dikarya</taxon>
        <taxon>Ascomycota</taxon>
        <taxon>Saccharomycotina</taxon>
        <taxon>Saccharomycetes</taxon>
        <taxon>Saccharomycetales</taxon>
        <taxon>Saccharomycetaceae</taxon>
        <taxon>Nakaseomyces</taxon>
    </lineage>
</organism>
<keyword evidence="2" id="KW-0472">Membrane</keyword>
<proteinExistence type="predicted"/>
<feature type="transmembrane region" description="Helical" evidence="2">
    <location>
        <begin position="28"/>
        <end position="46"/>
    </location>
</feature>
<evidence type="ECO:0000256" key="1">
    <source>
        <dbReference type="SAM" id="MobiDB-lite"/>
    </source>
</evidence>
<evidence type="ECO:0000313" key="4">
    <source>
        <dbReference type="Proteomes" id="UP001623330"/>
    </source>
</evidence>
<protein>
    <submittedName>
        <fullName evidence="3">Uncharacterized protein</fullName>
    </submittedName>
</protein>
<gene>
    <name evidence="3" type="ORF">RNJ44_00859</name>
</gene>
<keyword evidence="2" id="KW-0812">Transmembrane</keyword>
<evidence type="ECO:0000313" key="3">
    <source>
        <dbReference type="EMBL" id="KAL3230410.1"/>
    </source>
</evidence>
<dbReference type="EMBL" id="JBEVYD010000009">
    <property type="protein sequence ID" value="KAL3230410.1"/>
    <property type="molecule type" value="Genomic_DNA"/>
</dbReference>